<evidence type="ECO:0000313" key="2">
    <source>
        <dbReference type="EMBL" id="SER84566.1"/>
    </source>
</evidence>
<proteinExistence type="predicted"/>
<protein>
    <submittedName>
        <fullName evidence="2">Uncharacterized protein</fullName>
    </submittedName>
</protein>
<gene>
    <name evidence="2" type="ORF">SAMN05216195_10772</name>
</gene>
<reference evidence="3" key="1">
    <citation type="submission" date="2016-10" db="EMBL/GenBank/DDBJ databases">
        <authorList>
            <person name="Varghese N."/>
            <person name="Submissions S."/>
        </authorList>
    </citation>
    <scope>NUCLEOTIDE SEQUENCE [LARGE SCALE GENOMIC DNA]</scope>
    <source>
        <strain evidence="3">CGMCC 4.578</strain>
    </source>
</reference>
<dbReference type="RefSeq" id="WP_090066851.1">
    <property type="nucleotide sequence ID" value="NZ_FOFT01000007.1"/>
</dbReference>
<dbReference type="AlphaFoldDB" id="A0A1H9SHN2"/>
<dbReference type="OrthoDB" id="140186at2"/>
<name>A0A1H9SHN2_9PSEU</name>
<dbReference type="EMBL" id="FOFT01000007">
    <property type="protein sequence ID" value="SER84566.1"/>
    <property type="molecule type" value="Genomic_DNA"/>
</dbReference>
<sequence length="490" mass="53052">MSVLTALARAYAAAAGRAQPIATVRHVHVAKRPFVLVPLALAGEPNAPLAAMIGDDPAAPRFLFVSQPYDRRQRFEFTAALGMALNTYIGGFSSVTTPDRQVPGGDGPQLWVPSTAGVTFLRLFGRSLRFQSTEGPYAVPLTVPRLGMWLTFLAEQAEHPGSSTLVAATDVLARHWATGQSALEDAHLAALLAWIEPPDGMTGAEAARAAENPVDHPPAGPATDPVFDRVELAPAIDACRTAGPHAVRQAKAKLEKLLRDQVAPTWDLMWRSIDRMRTLPPGASVASRWQRDLTRCAQYCADLAADSRFPQAKRDGAVRAAKRLDELERLQDAFDADRALDDPLVMAEHRLEGEAFEGTVITSEPHRRTGQAKRPLITVSTTDRIRLSLGEATLSCQRFPKQEAQIVSITDSAGGREVVLELAGGMGQKALPAEGSLPVVGEHVCYSKLRQKFRPRGDFPDRNQTPWTHGGPPPDPTKPAIQATPEEEQS</sequence>
<organism evidence="2 3">
    <name type="scientific">Lentzea flaviverrucosa</name>
    <dbReference type="NCBI Taxonomy" id="200379"/>
    <lineage>
        <taxon>Bacteria</taxon>
        <taxon>Bacillati</taxon>
        <taxon>Actinomycetota</taxon>
        <taxon>Actinomycetes</taxon>
        <taxon>Pseudonocardiales</taxon>
        <taxon>Pseudonocardiaceae</taxon>
        <taxon>Lentzea</taxon>
    </lineage>
</organism>
<dbReference type="Proteomes" id="UP000199028">
    <property type="component" value="Unassembled WGS sequence"/>
</dbReference>
<accession>A0A1H9SHN2</accession>
<keyword evidence="3" id="KW-1185">Reference proteome</keyword>
<evidence type="ECO:0000313" key="3">
    <source>
        <dbReference type="Proteomes" id="UP000199028"/>
    </source>
</evidence>
<evidence type="ECO:0000256" key="1">
    <source>
        <dbReference type="SAM" id="MobiDB-lite"/>
    </source>
</evidence>
<feature type="region of interest" description="Disordered" evidence="1">
    <location>
        <begin position="454"/>
        <end position="490"/>
    </location>
</feature>